<name>A0A820JCX6_9BILA</name>
<reference evidence="1" key="1">
    <citation type="submission" date="2021-02" db="EMBL/GenBank/DDBJ databases">
        <authorList>
            <person name="Nowell W R."/>
        </authorList>
    </citation>
    <scope>NUCLEOTIDE SEQUENCE</scope>
</reference>
<comment type="caution">
    <text evidence="1">The sequence shown here is derived from an EMBL/GenBank/DDBJ whole genome shotgun (WGS) entry which is preliminary data.</text>
</comment>
<dbReference type="AlphaFoldDB" id="A0A820JCX6"/>
<gene>
    <name evidence="1" type="ORF">OKA104_LOCUS47467</name>
</gene>
<dbReference type="EMBL" id="CAJOAY010018868">
    <property type="protein sequence ID" value="CAF4325184.1"/>
    <property type="molecule type" value="Genomic_DNA"/>
</dbReference>
<dbReference type="Proteomes" id="UP000663881">
    <property type="component" value="Unassembled WGS sequence"/>
</dbReference>
<evidence type="ECO:0000313" key="1">
    <source>
        <dbReference type="EMBL" id="CAF4325184.1"/>
    </source>
</evidence>
<evidence type="ECO:0000313" key="2">
    <source>
        <dbReference type="Proteomes" id="UP000663881"/>
    </source>
</evidence>
<sequence length="191" mass="21964">MHALFKADSVFTYDIFYLYIRLLNLPGMKILLKHSDTENYTKLVYEQLAAIILFCMTATSSHAKFTIFDLQESHNNQEILLLLLNYIKSDFESDLSSNYTHTTQLILTFLRSYSDKTIVVPNLIKTGYPEAILKWLTIVDSQDKSFDSYEFNLSEKYLKSNAIHAFISIIHNTSRLDDGITVLNSLEAISV</sequence>
<accession>A0A820JCX6</accession>
<proteinExistence type="predicted"/>
<organism evidence="1 2">
    <name type="scientific">Adineta steineri</name>
    <dbReference type="NCBI Taxonomy" id="433720"/>
    <lineage>
        <taxon>Eukaryota</taxon>
        <taxon>Metazoa</taxon>
        <taxon>Spiralia</taxon>
        <taxon>Gnathifera</taxon>
        <taxon>Rotifera</taxon>
        <taxon>Eurotatoria</taxon>
        <taxon>Bdelloidea</taxon>
        <taxon>Adinetida</taxon>
        <taxon>Adinetidae</taxon>
        <taxon>Adineta</taxon>
    </lineage>
</organism>
<feature type="non-terminal residue" evidence="1">
    <location>
        <position position="1"/>
    </location>
</feature>
<protein>
    <submittedName>
        <fullName evidence="1">Uncharacterized protein</fullName>
    </submittedName>
</protein>